<feature type="non-terminal residue" evidence="1">
    <location>
        <position position="174"/>
    </location>
</feature>
<evidence type="ECO:0000313" key="1">
    <source>
        <dbReference type="EMBL" id="MCH95577.1"/>
    </source>
</evidence>
<dbReference type="Proteomes" id="UP000265520">
    <property type="component" value="Unassembled WGS sequence"/>
</dbReference>
<comment type="caution">
    <text evidence="1">The sequence shown here is derived from an EMBL/GenBank/DDBJ whole genome shotgun (WGS) entry which is preliminary data.</text>
</comment>
<name>A0A392N703_9FABA</name>
<sequence>MEFHNKDTVLETAFESLNSLEKLTNVLTHQPSHLNFDLTKTTVSNFKKLSSLLNRTGHARFRRAPVVPQPPQTTLPPPPLHIQPQPPQPLTLDYIKPNILRSNPKSLSLELEFPKETFRVSSNSAFMPYAITGDSSVSNDRQGSSLFLTPTILFGGKPPLSSSSLKNKCHSHSD</sequence>
<organism evidence="1 2">
    <name type="scientific">Trifolium medium</name>
    <dbReference type="NCBI Taxonomy" id="97028"/>
    <lineage>
        <taxon>Eukaryota</taxon>
        <taxon>Viridiplantae</taxon>
        <taxon>Streptophyta</taxon>
        <taxon>Embryophyta</taxon>
        <taxon>Tracheophyta</taxon>
        <taxon>Spermatophyta</taxon>
        <taxon>Magnoliopsida</taxon>
        <taxon>eudicotyledons</taxon>
        <taxon>Gunneridae</taxon>
        <taxon>Pentapetalae</taxon>
        <taxon>rosids</taxon>
        <taxon>fabids</taxon>
        <taxon>Fabales</taxon>
        <taxon>Fabaceae</taxon>
        <taxon>Papilionoideae</taxon>
        <taxon>50 kb inversion clade</taxon>
        <taxon>NPAAA clade</taxon>
        <taxon>Hologalegina</taxon>
        <taxon>IRL clade</taxon>
        <taxon>Trifolieae</taxon>
        <taxon>Trifolium</taxon>
    </lineage>
</organism>
<proteinExistence type="predicted"/>
<keyword evidence="2" id="KW-1185">Reference proteome</keyword>
<evidence type="ECO:0000313" key="2">
    <source>
        <dbReference type="Proteomes" id="UP000265520"/>
    </source>
</evidence>
<dbReference type="AlphaFoldDB" id="A0A392N703"/>
<accession>A0A392N703</accession>
<dbReference type="EMBL" id="LXQA010030166">
    <property type="protein sequence ID" value="MCH95577.1"/>
    <property type="molecule type" value="Genomic_DNA"/>
</dbReference>
<reference evidence="1 2" key="1">
    <citation type="journal article" date="2018" name="Front. Plant Sci.">
        <title>Red Clover (Trifolium pratense) and Zigzag Clover (T. medium) - A Picture of Genomic Similarities and Differences.</title>
        <authorList>
            <person name="Dluhosova J."/>
            <person name="Istvanek J."/>
            <person name="Nedelnik J."/>
            <person name="Repkova J."/>
        </authorList>
    </citation>
    <scope>NUCLEOTIDE SEQUENCE [LARGE SCALE GENOMIC DNA]</scope>
    <source>
        <strain evidence="2">cv. 10/8</strain>
        <tissue evidence="1">Leaf</tissue>
    </source>
</reference>
<gene>
    <name evidence="1" type="ORF">A2U01_0016557</name>
</gene>
<protein>
    <submittedName>
        <fullName evidence="1">Putative WRKY transcription factor 17-like</fullName>
    </submittedName>
</protein>